<reference evidence="1 2" key="1">
    <citation type="journal article" date="2016" name="Nat. Commun.">
        <title>Thousands of microbial genomes shed light on interconnected biogeochemical processes in an aquifer system.</title>
        <authorList>
            <person name="Anantharaman K."/>
            <person name="Brown C.T."/>
            <person name="Hug L.A."/>
            <person name="Sharon I."/>
            <person name="Castelle C.J."/>
            <person name="Probst A.J."/>
            <person name="Thomas B.C."/>
            <person name="Singh A."/>
            <person name="Wilkins M.J."/>
            <person name="Karaoz U."/>
            <person name="Brodie E.L."/>
            <person name="Williams K.H."/>
            <person name="Hubbard S.S."/>
            <person name="Banfield J.F."/>
        </authorList>
    </citation>
    <scope>NUCLEOTIDE SEQUENCE [LARGE SCALE GENOMIC DNA]</scope>
</reference>
<proteinExistence type="predicted"/>
<dbReference type="GO" id="GO:0004534">
    <property type="term" value="F:5'-3' RNA exonuclease activity"/>
    <property type="evidence" value="ECO:0007669"/>
    <property type="project" value="TreeGrafter"/>
</dbReference>
<dbReference type="InterPro" id="IPR052018">
    <property type="entry name" value="PHP_domain"/>
</dbReference>
<dbReference type="SUPFAM" id="SSF89550">
    <property type="entry name" value="PHP domain-like"/>
    <property type="match status" value="1"/>
</dbReference>
<dbReference type="GO" id="GO:0035312">
    <property type="term" value="F:5'-3' DNA exonuclease activity"/>
    <property type="evidence" value="ECO:0007669"/>
    <property type="project" value="TreeGrafter"/>
</dbReference>
<organism evidence="1 2">
    <name type="scientific">Candidatus Coatesbacteria bacterium RBG_13_66_14</name>
    <dbReference type="NCBI Taxonomy" id="1817816"/>
    <lineage>
        <taxon>Bacteria</taxon>
        <taxon>Candidatus Coatesiibacteriota</taxon>
    </lineage>
</organism>
<evidence type="ECO:0008006" key="3">
    <source>
        <dbReference type="Google" id="ProtNLM"/>
    </source>
</evidence>
<accession>A0A1F5F4K7</accession>
<dbReference type="PANTHER" id="PTHR42924">
    <property type="entry name" value="EXONUCLEASE"/>
    <property type="match status" value="1"/>
</dbReference>
<sequence>MSGLRTHPAFPDGFREYAGVVHLHSTYSDGHWPVGRILGEGIRASLDFVFLTDHDTLQAKEEGWGGWYAPGGSEGPWLSVRPVKDRGSSAHRIFLGVGAEITPPKSHYLAFGVNRLPAPDLPSQKIIDFIRDRGGLGVIPHPDHRGNARFGIGCYRWEDWSVTGYDALDLWDLMTDWQDSLHGIVSAYVAYNRPAWVLRGPKRETLARWDRLLAKAPMPVIGCCDNHGRPYRLVRTYDILPYPTALRLLHLHLFTPPLEGLTSDETERELLGAMRAGRGFIAQEFWWPARGFCFSAGNGAETAPMGSTVSPDKGPWTLVVSLPERGIITLVKDGVPIVTRTGLGLVHRADDGVYRVEVRRRRHFLKKPWIVSNAIRITD</sequence>
<dbReference type="InterPro" id="IPR016195">
    <property type="entry name" value="Pol/histidinol_Pase-like"/>
</dbReference>
<dbReference type="Proteomes" id="UP000177187">
    <property type="component" value="Unassembled WGS sequence"/>
</dbReference>
<gene>
    <name evidence="1" type="ORF">A2Y64_09550</name>
</gene>
<protein>
    <recommendedName>
        <fullName evidence="3">Polymerase/histidinol phosphatase N-terminal domain-containing protein</fullName>
    </recommendedName>
</protein>
<dbReference type="Gene3D" id="3.20.20.140">
    <property type="entry name" value="Metal-dependent hydrolases"/>
    <property type="match status" value="1"/>
</dbReference>
<dbReference type="PANTHER" id="PTHR42924:SF3">
    <property type="entry name" value="POLYMERASE_HISTIDINOL PHOSPHATASE N-TERMINAL DOMAIN-CONTAINING PROTEIN"/>
    <property type="match status" value="1"/>
</dbReference>
<dbReference type="AlphaFoldDB" id="A0A1F5F4K7"/>
<dbReference type="EMBL" id="MFAF01000099">
    <property type="protein sequence ID" value="OGD74595.1"/>
    <property type="molecule type" value="Genomic_DNA"/>
</dbReference>
<dbReference type="STRING" id="1817816.A2Y64_09550"/>
<name>A0A1F5F4K7_9BACT</name>
<comment type="caution">
    <text evidence="1">The sequence shown here is derived from an EMBL/GenBank/DDBJ whole genome shotgun (WGS) entry which is preliminary data.</text>
</comment>
<evidence type="ECO:0000313" key="2">
    <source>
        <dbReference type="Proteomes" id="UP000177187"/>
    </source>
</evidence>
<evidence type="ECO:0000313" key="1">
    <source>
        <dbReference type="EMBL" id="OGD74595.1"/>
    </source>
</evidence>